<evidence type="ECO:0000313" key="2">
    <source>
        <dbReference type="Proteomes" id="UP001050691"/>
    </source>
</evidence>
<name>A0AAV5AD95_9AGAM</name>
<dbReference type="EMBL" id="BPWL01000006">
    <property type="protein sequence ID" value="GJJ10976.1"/>
    <property type="molecule type" value="Genomic_DNA"/>
</dbReference>
<reference evidence="1" key="1">
    <citation type="submission" date="2021-10" db="EMBL/GenBank/DDBJ databases">
        <title>De novo Genome Assembly of Clathrus columnatus (Basidiomycota, Fungi) Using Illumina and Nanopore Sequence Data.</title>
        <authorList>
            <person name="Ogiso-Tanaka E."/>
            <person name="Itagaki H."/>
            <person name="Hosoya T."/>
            <person name="Hosaka K."/>
        </authorList>
    </citation>
    <scope>NUCLEOTIDE SEQUENCE</scope>
    <source>
        <strain evidence="1">MO-923</strain>
    </source>
</reference>
<proteinExistence type="predicted"/>
<sequence>MLVLYLTTLGRTEKNENKLNPNPSRGCGTIIGLALPAVVICRLILNLQELPSAAAETEEQDTTSGAFTTHPSRLWFSLKNLKGTFFEEQWGTVHYDLSEES</sequence>
<comment type="caution">
    <text evidence="1">The sequence shown here is derived from an EMBL/GenBank/DDBJ whole genome shotgun (WGS) entry which is preliminary data.</text>
</comment>
<organism evidence="1 2">
    <name type="scientific">Clathrus columnatus</name>
    <dbReference type="NCBI Taxonomy" id="1419009"/>
    <lineage>
        <taxon>Eukaryota</taxon>
        <taxon>Fungi</taxon>
        <taxon>Dikarya</taxon>
        <taxon>Basidiomycota</taxon>
        <taxon>Agaricomycotina</taxon>
        <taxon>Agaricomycetes</taxon>
        <taxon>Phallomycetidae</taxon>
        <taxon>Phallales</taxon>
        <taxon>Clathraceae</taxon>
        <taxon>Clathrus</taxon>
    </lineage>
</organism>
<protein>
    <submittedName>
        <fullName evidence="1">Uncharacterized protein</fullName>
    </submittedName>
</protein>
<keyword evidence="2" id="KW-1185">Reference proteome</keyword>
<dbReference type="Proteomes" id="UP001050691">
    <property type="component" value="Unassembled WGS sequence"/>
</dbReference>
<accession>A0AAV5AD95</accession>
<gene>
    <name evidence="1" type="ORF">Clacol_005205</name>
</gene>
<evidence type="ECO:0000313" key="1">
    <source>
        <dbReference type="EMBL" id="GJJ10976.1"/>
    </source>
</evidence>
<dbReference type="AlphaFoldDB" id="A0AAV5AD95"/>